<gene>
    <name evidence="3" type="ORF">GCM10023195_52650</name>
</gene>
<proteinExistence type="predicted"/>
<keyword evidence="2" id="KW-1133">Transmembrane helix</keyword>
<protein>
    <submittedName>
        <fullName evidence="3">Uncharacterized protein</fullName>
    </submittedName>
</protein>
<evidence type="ECO:0000313" key="4">
    <source>
        <dbReference type="Proteomes" id="UP001500212"/>
    </source>
</evidence>
<feature type="compositionally biased region" description="Low complexity" evidence="1">
    <location>
        <begin position="36"/>
        <end position="54"/>
    </location>
</feature>
<dbReference type="Proteomes" id="UP001500212">
    <property type="component" value="Unassembled WGS sequence"/>
</dbReference>
<sequence>MPLSRVAIAAVFFIVGALIVFPMLTDSSPPSRAAGSTPGVSVSATTSPSPTKSSRPTHKASPTRKGSPTHKASPTHSPTHGSIGEPLPSAGSSAPLKVQIGKVRCPGRTVQVSVVNSSAQAEDYAILTDGAISVADRIPAGATRRSTVNVGEDRTTTVAVTWRNLPVQSVDRHANCVRKTSDQTLPHTGPDSGMIVARVATGVAAMLTGVIIFWYGRQWPRRRGKMFDR</sequence>
<feature type="transmembrane region" description="Helical" evidence="2">
    <location>
        <begin position="195"/>
        <end position="216"/>
    </location>
</feature>
<reference evidence="4" key="1">
    <citation type="journal article" date="2019" name="Int. J. Syst. Evol. Microbiol.">
        <title>The Global Catalogue of Microorganisms (GCM) 10K type strain sequencing project: providing services to taxonomists for standard genome sequencing and annotation.</title>
        <authorList>
            <consortium name="The Broad Institute Genomics Platform"/>
            <consortium name="The Broad Institute Genome Sequencing Center for Infectious Disease"/>
            <person name="Wu L."/>
            <person name="Ma J."/>
        </authorList>
    </citation>
    <scope>NUCLEOTIDE SEQUENCE [LARGE SCALE GENOMIC DNA]</scope>
    <source>
        <strain evidence="4">JCM 17938</strain>
    </source>
</reference>
<dbReference type="EMBL" id="BAABHJ010000020">
    <property type="protein sequence ID" value="GAA4612310.1"/>
    <property type="molecule type" value="Genomic_DNA"/>
</dbReference>
<comment type="caution">
    <text evidence="3">The sequence shown here is derived from an EMBL/GenBank/DDBJ whole genome shotgun (WGS) entry which is preliminary data.</text>
</comment>
<evidence type="ECO:0000256" key="1">
    <source>
        <dbReference type="SAM" id="MobiDB-lite"/>
    </source>
</evidence>
<keyword evidence="2" id="KW-0472">Membrane</keyword>
<organism evidence="3 4">
    <name type="scientific">Actinoallomurus liliacearum</name>
    <dbReference type="NCBI Taxonomy" id="1080073"/>
    <lineage>
        <taxon>Bacteria</taxon>
        <taxon>Bacillati</taxon>
        <taxon>Actinomycetota</taxon>
        <taxon>Actinomycetes</taxon>
        <taxon>Streptosporangiales</taxon>
        <taxon>Thermomonosporaceae</taxon>
        <taxon>Actinoallomurus</taxon>
    </lineage>
</organism>
<keyword evidence="4" id="KW-1185">Reference proteome</keyword>
<feature type="compositionally biased region" description="Polar residues" evidence="1">
    <location>
        <begin position="64"/>
        <end position="80"/>
    </location>
</feature>
<name>A0ABP8TRR8_9ACTN</name>
<evidence type="ECO:0000313" key="3">
    <source>
        <dbReference type="EMBL" id="GAA4612310.1"/>
    </source>
</evidence>
<dbReference type="RefSeq" id="WP_345359827.1">
    <property type="nucleotide sequence ID" value="NZ_BAABHJ010000020.1"/>
</dbReference>
<evidence type="ECO:0000256" key="2">
    <source>
        <dbReference type="SAM" id="Phobius"/>
    </source>
</evidence>
<accession>A0ABP8TRR8</accession>
<keyword evidence="2" id="KW-0812">Transmembrane</keyword>
<feature type="region of interest" description="Disordered" evidence="1">
    <location>
        <begin position="29"/>
        <end position="93"/>
    </location>
</feature>